<evidence type="ECO:0000313" key="2">
    <source>
        <dbReference type="EMBL" id="MBC5622087.1"/>
    </source>
</evidence>
<protein>
    <recommendedName>
        <fullName evidence="4">Cell division protein FtsL</fullName>
    </recommendedName>
</protein>
<dbReference type="EMBL" id="JACOOH010000005">
    <property type="protein sequence ID" value="MBC5622087.1"/>
    <property type="molecule type" value="Genomic_DNA"/>
</dbReference>
<dbReference type="Pfam" id="PF19579">
    <property type="entry name" value="FtsL_2"/>
    <property type="match status" value="1"/>
</dbReference>
<reference evidence="2 3" key="1">
    <citation type="submission" date="2020-08" db="EMBL/GenBank/DDBJ databases">
        <title>Genome public.</title>
        <authorList>
            <person name="Liu C."/>
            <person name="Sun Q."/>
        </authorList>
    </citation>
    <scope>NUCLEOTIDE SEQUENCE [LARGE SCALE GENOMIC DNA]</scope>
    <source>
        <strain evidence="2 3">NSJ-56</strain>
    </source>
</reference>
<organism evidence="2 3">
    <name type="scientific">Butyricimonas hominis</name>
    <dbReference type="NCBI Taxonomy" id="2763032"/>
    <lineage>
        <taxon>Bacteria</taxon>
        <taxon>Pseudomonadati</taxon>
        <taxon>Bacteroidota</taxon>
        <taxon>Bacteroidia</taxon>
        <taxon>Bacteroidales</taxon>
        <taxon>Odoribacteraceae</taxon>
        <taxon>Butyricimonas</taxon>
    </lineage>
</organism>
<keyword evidence="1" id="KW-0472">Membrane</keyword>
<dbReference type="Proteomes" id="UP000646484">
    <property type="component" value="Unassembled WGS sequence"/>
</dbReference>
<dbReference type="RefSeq" id="WP_186976544.1">
    <property type="nucleotide sequence ID" value="NZ_JACOOH010000005.1"/>
</dbReference>
<keyword evidence="1" id="KW-0812">Transmembrane</keyword>
<evidence type="ECO:0000313" key="3">
    <source>
        <dbReference type="Proteomes" id="UP000646484"/>
    </source>
</evidence>
<dbReference type="InterPro" id="IPR045755">
    <property type="entry name" value="FtsL-like"/>
</dbReference>
<evidence type="ECO:0000256" key="1">
    <source>
        <dbReference type="SAM" id="Phobius"/>
    </source>
</evidence>
<gene>
    <name evidence="2" type="ORF">H8S64_13340</name>
</gene>
<proteinExistence type="predicted"/>
<comment type="caution">
    <text evidence="2">The sequence shown here is derived from an EMBL/GenBank/DDBJ whole genome shotgun (WGS) entry which is preliminary data.</text>
</comment>
<feature type="transmembrane region" description="Helical" evidence="1">
    <location>
        <begin position="44"/>
        <end position="63"/>
    </location>
</feature>
<sequence length="125" mass="14464">MKWFKKKKVKDFVSPSQEQKEVLAESMKEVLDGRLLADTVLRRNMVFILFLTLLGILYIANGYNTEKLFMKKVALEKELSDLRFESVTTSSELMRISVPSEVERRVKEAGLDLVQSKEPPIKIEK</sequence>
<accession>A0ABR7D2D1</accession>
<keyword evidence="1" id="KW-1133">Transmembrane helix</keyword>
<evidence type="ECO:0008006" key="4">
    <source>
        <dbReference type="Google" id="ProtNLM"/>
    </source>
</evidence>
<name>A0ABR7D2D1_9BACT</name>
<keyword evidence="3" id="KW-1185">Reference proteome</keyword>